<dbReference type="EMBL" id="LAZR01020978">
    <property type="protein sequence ID" value="KKL86914.1"/>
    <property type="molecule type" value="Genomic_DNA"/>
</dbReference>
<evidence type="ECO:0008006" key="2">
    <source>
        <dbReference type="Google" id="ProtNLM"/>
    </source>
</evidence>
<name>A0A0F9FKJ1_9ZZZZ</name>
<protein>
    <recommendedName>
        <fullName evidence="2">Restriction endonuclease type IV Mrr domain-containing protein</fullName>
    </recommendedName>
</protein>
<evidence type="ECO:0000313" key="1">
    <source>
        <dbReference type="EMBL" id="KKL86914.1"/>
    </source>
</evidence>
<accession>A0A0F9FKJ1</accession>
<sequence length="321" mass="37062">MVKHAIIVKQYKERNMIKKAKKSLESALSDIPFVKIKEIKSNVRADNKVIDFILKVLVSGKPTKFIVEVKSQGEPRMIRMALAQIQTYLQAYPNAYGILVAPYISDTSRQICKEAGIGCIDLAGNILLSFRNIYIDRSGIPNPYSSARLSKSLFSPKSSRILRVLLSDPIKRWYVEDISQEASISIGLTSRVKRALLEKEWIKEEKKKFYLVKFEEVLDEWVKNYSYTKSQSFSFYSSLSEDQLVGAIKKECIKRKCKYGLGLFSGARRVAPFVRFLRFFAYIDGDIETIAKTHKCPTERYKESTKEYWNKVKNYLTHNNK</sequence>
<proteinExistence type="predicted"/>
<comment type="caution">
    <text evidence="1">The sequence shown here is derived from an EMBL/GenBank/DDBJ whole genome shotgun (WGS) entry which is preliminary data.</text>
</comment>
<organism evidence="1">
    <name type="scientific">marine sediment metagenome</name>
    <dbReference type="NCBI Taxonomy" id="412755"/>
    <lineage>
        <taxon>unclassified sequences</taxon>
        <taxon>metagenomes</taxon>
        <taxon>ecological metagenomes</taxon>
    </lineage>
</organism>
<dbReference type="AlphaFoldDB" id="A0A0F9FKJ1"/>
<gene>
    <name evidence="1" type="ORF">LCGC14_1939950</name>
</gene>
<reference evidence="1" key="1">
    <citation type="journal article" date="2015" name="Nature">
        <title>Complex archaea that bridge the gap between prokaryotes and eukaryotes.</title>
        <authorList>
            <person name="Spang A."/>
            <person name="Saw J.H."/>
            <person name="Jorgensen S.L."/>
            <person name="Zaremba-Niedzwiedzka K."/>
            <person name="Martijn J."/>
            <person name="Lind A.E."/>
            <person name="van Eijk R."/>
            <person name="Schleper C."/>
            <person name="Guy L."/>
            <person name="Ettema T.J."/>
        </authorList>
    </citation>
    <scope>NUCLEOTIDE SEQUENCE</scope>
</reference>